<dbReference type="OrthoDB" id="8068582at2759"/>
<dbReference type="Pfam" id="PF03732">
    <property type="entry name" value="Retrotrans_gag"/>
    <property type="match status" value="1"/>
</dbReference>
<dbReference type="PANTHER" id="PTHR33198">
    <property type="entry name" value="ANK_REP_REGION DOMAIN-CONTAINING PROTEIN-RELATED"/>
    <property type="match status" value="1"/>
</dbReference>
<evidence type="ECO:0000259" key="1">
    <source>
        <dbReference type="Pfam" id="PF03732"/>
    </source>
</evidence>
<name>A0A4Y2FUV5_ARAVE</name>
<dbReference type="InterPro" id="IPR005162">
    <property type="entry name" value="Retrotrans_gag_dom"/>
</dbReference>
<dbReference type="EMBL" id="BGPR01001095">
    <property type="protein sequence ID" value="GBM45290.1"/>
    <property type="molecule type" value="Genomic_DNA"/>
</dbReference>
<reference evidence="2 3" key="1">
    <citation type="journal article" date="2019" name="Sci. Rep.">
        <title>Orb-weaving spider Araneus ventricosus genome elucidates the spidroin gene catalogue.</title>
        <authorList>
            <person name="Kono N."/>
            <person name="Nakamura H."/>
            <person name="Ohtoshi R."/>
            <person name="Moran D.A.P."/>
            <person name="Shinohara A."/>
            <person name="Yoshida Y."/>
            <person name="Fujiwara M."/>
            <person name="Mori M."/>
            <person name="Tomita M."/>
            <person name="Arakawa K."/>
        </authorList>
    </citation>
    <scope>NUCLEOTIDE SEQUENCE [LARGE SCALE GENOMIC DNA]</scope>
</reference>
<feature type="domain" description="Retrotransposon gag" evidence="1">
    <location>
        <begin position="6"/>
        <end position="70"/>
    </location>
</feature>
<proteinExistence type="predicted"/>
<evidence type="ECO:0000313" key="2">
    <source>
        <dbReference type="EMBL" id="GBM45290.1"/>
    </source>
</evidence>
<keyword evidence="3" id="KW-1185">Reference proteome</keyword>
<dbReference type="Proteomes" id="UP000499080">
    <property type="component" value="Unassembled WGS sequence"/>
</dbReference>
<comment type="caution">
    <text evidence="2">The sequence shown here is derived from an EMBL/GenBank/DDBJ whole genome shotgun (WGS) entry which is preliminary data.</text>
</comment>
<organism evidence="2 3">
    <name type="scientific">Araneus ventricosus</name>
    <name type="common">Orbweaver spider</name>
    <name type="synonym">Epeira ventricosa</name>
    <dbReference type="NCBI Taxonomy" id="182803"/>
    <lineage>
        <taxon>Eukaryota</taxon>
        <taxon>Metazoa</taxon>
        <taxon>Ecdysozoa</taxon>
        <taxon>Arthropoda</taxon>
        <taxon>Chelicerata</taxon>
        <taxon>Arachnida</taxon>
        <taxon>Araneae</taxon>
        <taxon>Araneomorphae</taxon>
        <taxon>Entelegynae</taxon>
        <taxon>Araneoidea</taxon>
        <taxon>Araneidae</taxon>
        <taxon>Araneus</taxon>
    </lineage>
</organism>
<protein>
    <recommendedName>
        <fullName evidence="1">Retrotransposon gag domain-containing protein</fullName>
    </recommendedName>
</protein>
<dbReference type="AlphaFoldDB" id="A0A4Y2FUV5"/>
<gene>
    <name evidence="2" type="ORF">AVEN_36649_1</name>
</gene>
<dbReference type="PANTHER" id="PTHR33198:SF20">
    <property type="entry name" value="RETROTRANSPOSON GAG DOMAIN-CONTAINING PROTEIN"/>
    <property type="match status" value="1"/>
</dbReference>
<accession>A0A4Y2FUV5</accession>
<sequence length="163" mass="18894">MNEILAKFEAYFVPQRSITYERQKLFLLVQREEQSVDDFITVLRKQLRNCDCGSLSDSVLVDQLIRGLRESRLRERLMRVPDLDNKNAVDVCRAAETSKLQAQVYFTEERSIFAIKGFRPSLEIPFKLISFKNLQKDKKVEENVSIVGSVTFQVDVQLMVKSA</sequence>
<evidence type="ECO:0000313" key="3">
    <source>
        <dbReference type="Proteomes" id="UP000499080"/>
    </source>
</evidence>